<dbReference type="EMBL" id="CAJOBA010004148">
    <property type="protein sequence ID" value="CAF3704359.1"/>
    <property type="molecule type" value="Genomic_DNA"/>
</dbReference>
<dbReference type="EMBL" id="CAJNOQ010003581">
    <property type="protein sequence ID" value="CAF1019482.1"/>
    <property type="molecule type" value="Genomic_DNA"/>
</dbReference>
<keyword evidence="2 6" id="KW-0479">Metal-binding</keyword>
<dbReference type="GO" id="GO:0046872">
    <property type="term" value="F:metal ion binding"/>
    <property type="evidence" value="ECO:0007669"/>
    <property type="project" value="UniProtKB-KW"/>
</dbReference>
<evidence type="ECO:0000256" key="3">
    <source>
        <dbReference type="ARBA" id="ARBA00022801"/>
    </source>
</evidence>
<dbReference type="InterPro" id="IPR016695">
    <property type="entry name" value="Pur_nucleotidase"/>
</dbReference>
<evidence type="ECO:0000256" key="2">
    <source>
        <dbReference type="ARBA" id="ARBA00022723"/>
    </source>
</evidence>
<comment type="cofactor">
    <cofactor evidence="6">
        <name>Mg(2+)</name>
        <dbReference type="ChEBI" id="CHEBI:18420"/>
    </cofactor>
    <text evidence="6">Binds 1 Mg(2+) ion per subunit.</text>
</comment>
<dbReference type="InterPro" id="IPR036412">
    <property type="entry name" value="HAD-like_sf"/>
</dbReference>
<organism evidence="8 11">
    <name type="scientific">Didymodactylos carnosus</name>
    <dbReference type="NCBI Taxonomy" id="1234261"/>
    <lineage>
        <taxon>Eukaryota</taxon>
        <taxon>Metazoa</taxon>
        <taxon>Spiralia</taxon>
        <taxon>Gnathifera</taxon>
        <taxon>Rotifera</taxon>
        <taxon>Eurotatoria</taxon>
        <taxon>Bdelloidea</taxon>
        <taxon>Philodinida</taxon>
        <taxon>Philodinidae</taxon>
        <taxon>Didymodactylos</taxon>
    </lineage>
</organism>
<dbReference type="AlphaFoldDB" id="A0A814IBD1"/>
<dbReference type="GO" id="GO:0008253">
    <property type="term" value="F:5'-nucleotidase activity"/>
    <property type="evidence" value="ECO:0007669"/>
    <property type="project" value="TreeGrafter"/>
</dbReference>
<evidence type="ECO:0000313" key="10">
    <source>
        <dbReference type="EMBL" id="CAF3790942.1"/>
    </source>
</evidence>
<dbReference type="Proteomes" id="UP000677228">
    <property type="component" value="Unassembled WGS sequence"/>
</dbReference>
<dbReference type="Pfam" id="PF05761">
    <property type="entry name" value="5_nucleotid"/>
    <property type="match status" value="1"/>
</dbReference>
<feature type="binding site" evidence="6">
    <location>
        <position position="362"/>
    </location>
    <ligand>
        <name>Mg(2+)</name>
        <dbReference type="ChEBI" id="CHEBI:18420"/>
    </ligand>
</feature>
<dbReference type="InterPro" id="IPR023214">
    <property type="entry name" value="HAD_sf"/>
</dbReference>
<dbReference type="EMBL" id="CAJOBC010003581">
    <property type="protein sequence ID" value="CAF3790942.1"/>
    <property type="molecule type" value="Genomic_DNA"/>
</dbReference>
<protein>
    <recommendedName>
        <fullName evidence="12">5'-nucleotidase domain-containing protein 3</fullName>
    </recommendedName>
</protein>
<dbReference type="NCBIfam" id="TIGR02244">
    <property type="entry name" value="HAD-IG-Ncltidse"/>
    <property type="match status" value="1"/>
</dbReference>
<dbReference type="PIRSF" id="PIRSF017434">
    <property type="entry name" value="Purine_5'-nucleotidase"/>
    <property type="match status" value="1"/>
</dbReference>
<feature type="active site" description="Nucleophile" evidence="5">
    <location>
        <position position="78"/>
    </location>
</feature>
<dbReference type="Proteomes" id="UP000663829">
    <property type="component" value="Unassembled WGS sequence"/>
</dbReference>
<evidence type="ECO:0000256" key="5">
    <source>
        <dbReference type="PIRSR" id="PIRSR017434-1"/>
    </source>
</evidence>
<dbReference type="EMBL" id="CAJNOK010004146">
    <property type="protein sequence ID" value="CAF0927428.1"/>
    <property type="molecule type" value="Genomic_DNA"/>
</dbReference>
<evidence type="ECO:0000313" key="9">
    <source>
        <dbReference type="EMBL" id="CAF3704359.1"/>
    </source>
</evidence>
<feature type="active site" description="Proton donor" evidence="5">
    <location>
        <position position="80"/>
    </location>
</feature>
<keyword evidence="11" id="KW-1185">Reference proteome</keyword>
<keyword evidence="3" id="KW-0378">Hydrolase</keyword>
<comment type="similarity">
    <text evidence="1">Belongs to the 5'(3')-deoxyribonucleotidase family.</text>
</comment>
<evidence type="ECO:0000313" key="11">
    <source>
        <dbReference type="Proteomes" id="UP000663829"/>
    </source>
</evidence>
<accession>A0A814IBD1</accession>
<evidence type="ECO:0000313" key="7">
    <source>
        <dbReference type="EMBL" id="CAF0927428.1"/>
    </source>
</evidence>
<gene>
    <name evidence="8" type="ORF">GPM918_LOCUS14700</name>
    <name evidence="7" type="ORF">OVA965_LOCUS10962</name>
    <name evidence="10" type="ORF">SRO942_LOCUS14700</name>
    <name evidence="9" type="ORF">TMI583_LOCUS10958</name>
</gene>
<reference evidence="8" key="1">
    <citation type="submission" date="2021-02" db="EMBL/GenBank/DDBJ databases">
        <authorList>
            <person name="Nowell W R."/>
        </authorList>
    </citation>
    <scope>NUCLEOTIDE SEQUENCE</scope>
</reference>
<dbReference type="OrthoDB" id="409330at2759"/>
<dbReference type="InterPro" id="IPR008380">
    <property type="entry name" value="HAD-SF_hydro_IG_5-nucl"/>
</dbReference>
<evidence type="ECO:0000256" key="1">
    <source>
        <dbReference type="ARBA" id="ARBA00009589"/>
    </source>
</evidence>
<evidence type="ECO:0000256" key="4">
    <source>
        <dbReference type="ARBA" id="ARBA00022842"/>
    </source>
</evidence>
<feature type="binding site" evidence="6">
    <location>
        <position position="78"/>
    </location>
    <ligand>
        <name>Mg(2+)</name>
        <dbReference type="ChEBI" id="CHEBI:18420"/>
    </ligand>
</feature>
<comment type="caution">
    <text evidence="8">The sequence shown here is derived from an EMBL/GenBank/DDBJ whole genome shotgun (WGS) entry which is preliminary data.</text>
</comment>
<dbReference type="PANTHER" id="PTHR12103:SF12">
    <property type="entry name" value="FI20020P1"/>
    <property type="match status" value="1"/>
</dbReference>
<feature type="binding site" evidence="6">
    <location>
        <position position="80"/>
    </location>
    <ligand>
        <name>GMP</name>
        <dbReference type="ChEBI" id="CHEBI:58115"/>
    </ligand>
</feature>
<evidence type="ECO:0000256" key="6">
    <source>
        <dbReference type="PIRSR" id="PIRSR017434-2"/>
    </source>
</evidence>
<proteinExistence type="inferred from homology"/>
<sequence length="528" mass="61808">MKFITHSILCRGQHRFHSLIFKRNLARREIHDLQQLYELLKDESESNSNVAYSQLMSPKAVFANNELNLSDIKIYGFDFDYTLARYKPTLHSLIYDHAKKYLVDRLRYPDDLLKLEFMPGLGARGLHLDIARGWLMKIDSYHNIQLGTVYHGLNPVSDKEVIDAHKGTRLSIDQIGYLGMSSNMYQYVDIFSIPEITLLRDVMQYFIVRGIAFGAEYLHYDVRDSVGQFHKSGTMHSLVGNEVEKYFEPHTRLRQLLERFRAANKQVFMITNSSYWFVERGMNYLLGDKWRKLFNVIICQAKKPTFFAAQTKPFREYNTDNNAKSWDRVTKFENGNIYVEGNLGSFIDLTTWSGNDVLYIGDHIYGDLADLFLKHGWRTGAILQELKEEIEIVNSEEFQTIIKWLNVLQWLIDQLQAIPGPEADVLMKRWVIERQELRSKSKDLFNPHFGSIFRTYHNPTYFHRRLARFADIYTSSVCNLYDYPLDYIFFPRRIALAHENILPTPDLNILLLNSAKQALRTSTISNIE</sequence>
<dbReference type="Proteomes" id="UP000682733">
    <property type="component" value="Unassembled WGS sequence"/>
</dbReference>
<dbReference type="Gene3D" id="3.40.50.1000">
    <property type="entry name" value="HAD superfamily/HAD-like"/>
    <property type="match status" value="1"/>
</dbReference>
<evidence type="ECO:0008006" key="12">
    <source>
        <dbReference type="Google" id="ProtNLM"/>
    </source>
</evidence>
<keyword evidence="4 6" id="KW-0460">Magnesium</keyword>
<dbReference type="SUPFAM" id="SSF56784">
    <property type="entry name" value="HAD-like"/>
    <property type="match status" value="1"/>
</dbReference>
<dbReference type="Proteomes" id="UP000681722">
    <property type="component" value="Unassembled WGS sequence"/>
</dbReference>
<name>A0A814IBD1_9BILA</name>
<evidence type="ECO:0000313" key="8">
    <source>
        <dbReference type="EMBL" id="CAF1019482.1"/>
    </source>
</evidence>
<dbReference type="PANTHER" id="PTHR12103">
    <property type="entry name" value="5'-NUCLEOTIDASE DOMAIN-CONTAINING"/>
    <property type="match status" value="1"/>
</dbReference>